<evidence type="ECO:0000256" key="4">
    <source>
        <dbReference type="ARBA" id="ARBA00022898"/>
    </source>
</evidence>
<keyword evidence="9" id="KW-1185">Reference proteome</keyword>
<dbReference type="PANTHER" id="PTHR11999:SF70">
    <property type="entry name" value="MIP05841P"/>
    <property type="match status" value="1"/>
</dbReference>
<evidence type="ECO:0000313" key="8">
    <source>
        <dbReference type="EMBL" id="MFH8251027.1"/>
    </source>
</evidence>
<name>A0ABW7Q9A3_9MICO</name>
<evidence type="ECO:0000256" key="3">
    <source>
        <dbReference type="ARBA" id="ARBA00022793"/>
    </source>
</evidence>
<keyword evidence="3" id="KW-0210">Decarboxylase</keyword>
<evidence type="ECO:0000256" key="1">
    <source>
        <dbReference type="ARBA" id="ARBA00001933"/>
    </source>
</evidence>
<keyword evidence="5 6" id="KW-0456">Lyase</keyword>
<reference evidence="8 9" key="1">
    <citation type="submission" date="2024-09" db="EMBL/GenBank/DDBJ databases">
        <authorList>
            <person name="Pan X."/>
        </authorList>
    </citation>
    <scope>NUCLEOTIDE SEQUENCE [LARGE SCALE GENOMIC DNA]</scope>
    <source>
        <strain evidence="8 9">B2969</strain>
    </source>
</reference>
<evidence type="ECO:0000256" key="7">
    <source>
        <dbReference type="SAM" id="MobiDB-lite"/>
    </source>
</evidence>
<sequence length="496" mass="51994">MSDDTREHNTTHDWARHEAESHDAGHAPGEPHDPGHAHDGEYRRPLHLAHRHAVAWLESLDERPVRPEIDADAMLDRLDQVLPDEGCDATAVVDELVAAAEPGLMAMGSPRFYGLVIGGAYPAALAADWLVSAWDQNTGPRQPTPATSALEETAGHWLLDLLSLPRESGVGFATGATSANLACLLAARDAVVRERGADPALGLQQAPPVRLLAGDAVHASVVLAGRMAGLGVPHTVGADDQGRIDVAGLARALHEHGDRPAIVVLQAGDVHSGAFDDFAAAVEVAHLAGAWVHVDGAFGLWAAASPRFQELVAGLADADSWATDAHKTLNVPYDCGVAIVRDEAAMRAALGARAAYLPSVDGVPDPFDHVPEMSRRARGVPVWAALRSLGRRGVAALVDGLADAATGLADGFRGIAGLSVLNDVVFTQVCLAAPTDDQTAALGEWLRAEGTVWASSSRWQDRTVVRFAVSNRGTDAEAVRRTVDAVARGATALGIS</sequence>
<accession>A0ABW7Q9A3</accession>
<evidence type="ECO:0000256" key="5">
    <source>
        <dbReference type="ARBA" id="ARBA00023239"/>
    </source>
</evidence>
<evidence type="ECO:0000256" key="2">
    <source>
        <dbReference type="ARBA" id="ARBA00009533"/>
    </source>
</evidence>
<dbReference type="InterPro" id="IPR010977">
    <property type="entry name" value="Aromatic_deC"/>
</dbReference>
<dbReference type="RefSeq" id="WP_397556471.1">
    <property type="nucleotide sequence ID" value="NZ_JBIQWL010000003.1"/>
</dbReference>
<dbReference type="Proteomes" id="UP001610861">
    <property type="component" value="Unassembled WGS sequence"/>
</dbReference>
<gene>
    <name evidence="8" type="ORF">ACH3VR_11720</name>
</gene>
<feature type="region of interest" description="Disordered" evidence="7">
    <location>
        <begin position="1"/>
        <end position="41"/>
    </location>
</feature>
<dbReference type="InterPro" id="IPR015422">
    <property type="entry name" value="PyrdxlP-dep_Trfase_small"/>
</dbReference>
<comment type="caution">
    <text evidence="8">The sequence shown here is derived from an EMBL/GenBank/DDBJ whole genome shotgun (WGS) entry which is preliminary data.</text>
</comment>
<dbReference type="PANTHER" id="PTHR11999">
    <property type="entry name" value="GROUP II PYRIDOXAL-5-PHOSPHATE DECARBOXYLASE"/>
    <property type="match status" value="1"/>
</dbReference>
<proteinExistence type="inferred from homology"/>
<dbReference type="EMBL" id="JBIQWL010000003">
    <property type="protein sequence ID" value="MFH8251027.1"/>
    <property type="molecule type" value="Genomic_DNA"/>
</dbReference>
<comment type="cofactor">
    <cofactor evidence="1 6">
        <name>pyridoxal 5'-phosphate</name>
        <dbReference type="ChEBI" id="CHEBI:597326"/>
    </cofactor>
</comment>
<dbReference type="InterPro" id="IPR015421">
    <property type="entry name" value="PyrdxlP-dep_Trfase_major"/>
</dbReference>
<dbReference type="Pfam" id="PF00282">
    <property type="entry name" value="Pyridoxal_deC"/>
    <property type="match status" value="1"/>
</dbReference>
<dbReference type="Gene3D" id="3.90.1150.10">
    <property type="entry name" value="Aspartate Aminotransferase, domain 1"/>
    <property type="match status" value="1"/>
</dbReference>
<protein>
    <submittedName>
        <fullName evidence="8">Pyridoxal phosphate-dependent decarboxylase family protein</fullName>
    </submittedName>
</protein>
<evidence type="ECO:0000313" key="9">
    <source>
        <dbReference type="Proteomes" id="UP001610861"/>
    </source>
</evidence>
<dbReference type="InterPro" id="IPR002129">
    <property type="entry name" value="PyrdxlP-dep_de-COase"/>
</dbReference>
<dbReference type="Gene3D" id="3.40.640.10">
    <property type="entry name" value="Type I PLP-dependent aspartate aminotransferase-like (Major domain)"/>
    <property type="match status" value="1"/>
</dbReference>
<keyword evidence="4 6" id="KW-0663">Pyridoxal phosphate</keyword>
<organism evidence="8 9">
    <name type="scientific">Microbacterium alkaliflavum</name>
    <dbReference type="NCBI Taxonomy" id="3248839"/>
    <lineage>
        <taxon>Bacteria</taxon>
        <taxon>Bacillati</taxon>
        <taxon>Actinomycetota</taxon>
        <taxon>Actinomycetes</taxon>
        <taxon>Micrococcales</taxon>
        <taxon>Microbacteriaceae</taxon>
        <taxon>Microbacterium</taxon>
    </lineage>
</organism>
<dbReference type="SUPFAM" id="SSF53383">
    <property type="entry name" value="PLP-dependent transferases"/>
    <property type="match status" value="1"/>
</dbReference>
<comment type="similarity">
    <text evidence="2 6">Belongs to the group II decarboxylase family.</text>
</comment>
<dbReference type="InterPro" id="IPR015424">
    <property type="entry name" value="PyrdxlP-dep_Trfase"/>
</dbReference>
<evidence type="ECO:0000256" key="6">
    <source>
        <dbReference type="RuleBase" id="RU000382"/>
    </source>
</evidence>